<comment type="caution">
    <text evidence="1">The sequence shown here is derived from an EMBL/GenBank/DDBJ whole genome shotgun (WGS) entry which is preliminary data.</text>
</comment>
<dbReference type="EMBL" id="BAAAHC010000003">
    <property type="protein sequence ID" value="GAA0508203.1"/>
    <property type="molecule type" value="Genomic_DNA"/>
</dbReference>
<reference evidence="1 2" key="1">
    <citation type="journal article" date="2019" name="Int. J. Syst. Evol. Microbiol.">
        <title>The Global Catalogue of Microorganisms (GCM) 10K type strain sequencing project: providing services to taxonomists for standard genome sequencing and annotation.</title>
        <authorList>
            <consortium name="The Broad Institute Genomics Platform"/>
            <consortium name="The Broad Institute Genome Sequencing Center for Infectious Disease"/>
            <person name="Wu L."/>
            <person name="Ma J."/>
        </authorList>
    </citation>
    <scope>NUCLEOTIDE SEQUENCE [LARGE SCALE GENOMIC DNA]</scope>
    <source>
        <strain evidence="1 2">JCM 10664</strain>
    </source>
</reference>
<evidence type="ECO:0000313" key="1">
    <source>
        <dbReference type="EMBL" id="GAA0508203.1"/>
    </source>
</evidence>
<accession>A0ABN1BYH8</accession>
<gene>
    <name evidence="1" type="ORF">GCM10009545_07840</name>
</gene>
<protein>
    <submittedName>
        <fullName evidence="1">Uncharacterized protein</fullName>
    </submittedName>
</protein>
<sequence>MLSEQWLVEAALPQRTKDIVLALTRRPGEDLADYAARIRRTPGALLVKEADLAHNADPVRLAALNESTRDRLGRKYARMRELLGL</sequence>
<keyword evidence="2" id="KW-1185">Reference proteome</keyword>
<evidence type="ECO:0000313" key="2">
    <source>
        <dbReference type="Proteomes" id="UP001500220"/>
    </source>
</evidence>
<proteinExistence type="predicted"/>
<organism evidence="1 2">
    <name type="scientific">Saccharopolyspora thermophila</name>
    <dbReference type="NCBI Taxonomy" id="89367"/>
    <lineage>
        <taxon>Bacteria</taxon>
        <taxon>Bacillati</taxon>
        <taxon>Actinomycetota</taxon>
        <taxon>Actinomycetes</taxon>
        <taxon>Pseudonocardiales</taxon>
        <taxon>Pseudonocardiaceae</taxon>
        <taxon>Saccharopolyspora</taxon>
    </lineage>
</organism>
<name>A0ABN1BYH8_9PSEU</name>
<dbReference type="Proteomes" id="UP001500220">
    <property type="component" value="Unassembled WGS sequence"/>
</dbReference>